<dbReference type="EC" id="2.7.1.21" evidence="2 8"/>
<dbReference type="PIRSF" id="PIRSF035805">
    <property type="entry name" value="TK_cell"/>
    <property type="match status" value="1"/>
</dbReference>
<feature type="binding site" evidence="10">
    <location>
        <begin position="171"/>
        <end position="174"/>
    </location>
    <ligand>
        <name>substrate</name>
    </ligand>
</feature>
<keyword evidence="8" id="KW-0479">Metal-binding</keyword>
<evidence type="ECO:0000256" key="6">
    <source>
        <dbReference type="ARBA" id="ARBA00022777"/>
    </source>
</evidence>
<evidence type="ECO:0000256" key="2">
    <source>
        <dbReference type="ARBA" id="ARBA00012118"/>
    </source>
</evidence>
<dbReference type="OrthoDB" id="9781579at2"/>
<dbReference type="HAMAP" id="MF_00124">
    <property type="entry name" value="Thymidine_kinase"/>
    <property type="match status" value="1"/>
</dbReference>
<protein>
    <recommendedName>
        <fullName evidence="2 8">Thymidine kinase</fullName>
        <ecNumber evidence="2 8">2.7.1.21</ecNumber>
    </recommendedName>
</protein>
<feature type="active site" description="Proton acceptor" evidence="8 9">
    <location>
        <position position="88"/>
    </location>
</feature>
<dbReference type="GO" id="GO:0046104">
    <property type="term" value="P:thymidine metabolic process"/>
    <property type="evidence" value="ECO:0007669"/>
    <property type="project" value="TreeGrafter"/>
</dbReference>
<dbReference type="Gene3D" id="3.30.60.20">
    <property type="match status" value="1"/>
</dbReference>
<evidence type="ECO:0000313" key="14">
    <source>
        <dbReference type="Proteomes" id="UP000028073"/>
    </source>
</evidence>
<feature type="binding site" evidence="8">
    <location>
        <begin position="9"/>
        <end position="16"/>
    </location>
    <ligand>
        <name>ATP</name>
        <dbReference type="ChEBI" id="CHEBI:30616"/>
    </ligand>
</feature>
<dbReference type="GO" id="GO:0005829">
    <property type="term" value="C:cytosol"/>
    <property type="evidence" value="ECO:0007669"/>
    <property type="project" value="TreeGrafter"/>
</dbReference>
<dbReference type="Pfam" id="PF00265">
    <property type="entry name" value="TK"/>
    <property type="match status" value="1"/>
</dbReference>
<keyword evidence="14" id="KW-1185">Reference proteome</keyword>
<feature type="binding site" evidence="8">
    <location>
        <position position="183"/>
    </location>
    <ligand>
        <name>Zn(2+)</name>
        <dbReference type="ChEBI" id="CHEBI:29105"/>
    </ligand>
</feature>
<evidence type="ECO:0000256" key="4">
    <source>
        <dbReference type="ARBA" id="ARBA00022679"/>
    </source>
</evidence>
<dbReference type="PANTHER" id="PTHR11441">
    <property type="entry name" value="THYMIDINE KINASE"/>
    <property type="match status" value="1"/>
</dbReference>
<dbReference type="PROSITE" id="PS00603">
    <property type="entry name" value="TK_CELLULAR_TYPE"/>
    <property type="match status" value="1"/>
</dbReference>
<evidence type="ECO:0000256" key="3">
    <source>
        <dbReference type="ARBA" id="ARBA00022634"/>
    </source>
</evidence>
<dbReference type="PANTHER" id="PTHR11441:SF0">
    <property type="entry name" value="THYMIDINE KINASE, CYTOSOLIC"/>
    <property type="match status" value="1"/>
</dbReference>
<evidence type="ECO:0000256" key="5">
    <source>
        <dbReference type="ARBA" id="ARBA00022741"/>
    </source>
</evidence>
<dbReference type="GO" id="GO:0004797">
    <property type="term" value="F:thymidine kinase activity"/>
    <property type="evidence" value="ECO:0007669"/>
    <property type="project" value="UniProtKB-UniRule"/>
</dbReference>
<evidence type="ECO:0000256" key="8">
    <source>
        <dbReference type="HAMAP-Rule" id="MF_00124"/>
    </source>
</evidence>
<feature type="binding site" evidence="8">
    <location>
        <position position="148"/>
    </location>
    <ligand>
        <name>Zn(2+)</name>
        <dbReference type="ChEBI" id="CHEBI:29105"/>
    </ligand>
</feature>
<dbReference type="STRING" id="1137799.GZ78_00110"/>
<dbReference type="EMBL" id="JOKH01000001">
    <property type="protein sequence ID" value="KEQ18587.1"/>
    <property type="molecule type" value="Genomic_DNA"/>
</dbReference>
<feature type="binding site" evidence="8">
    <location>
        <position position="145"/>
    </location>
    <ligand>
        <name>Zn(2+)</name>
        <dbReference type="ChEBI" id="CHEBI:29105"/>
    </ligand>
</feature>
<dbReference type="GO" id="GO:0005524">
    <property type="term" value="F:ATP binding"/>
    <property type="evidence" value="ECO:0007669"/>
    <property type="project" value="UniProtKB-UniRule"/>
</dbReference>
<feature type="binding site" evidence="10">
    <location>
        <position position="179"/>
    </location>
    <ligand>
        <name>substrate</name>
    </ligand>
</feature>
<dbReference type="SUPFAM" id="SSF57716">
    <property type="entry name" value="Glucocorticoid receptor-like (DNA-binding domain)"/>
    <property type="match status" value="1"/>
</dbReference>
<keyword evidence="8" id="KW-0862">Zinc</keyword>
<keyword evidence="3 8" id="KW-0237">DNA synthesis</keyword>
<evidence type="ECO:0000256" key="7">
    <source>
        <dbReference type="ARBA" id="ARBA00022840"/>
    </source>
</evidence>
<dbReference type="GO" id="GO:0071897">
    <property type="term" value="P:DNA biosynthetic process"/>
    <property type="evidence" value="ECO:0007669"/>
    <property type="project" value="UniProtKB-KW"/>
</dbReference>
<keyword evidence="4 8" id="KW-0808">Transferase</keyword>
<keyword evidence="5 8" id="KW-0547">Nucleotide-binding</keyword>
<feature type="binding site" evidence="8">
    <location>
        <begin position="87"/>
        <end position="90"/>
    </location>
    <ligand>
        <name>ATP</name>
        <dbReference type="ChEBI" id="CHEBI:30616"/>
    </ligand>
</feature>
<dbReference type="GO" id="GO:0008270">
    <property type="term" value="F:zinc ion binding"/>
    <property type="evidence" value="ECO:0007669"/>
    <property type="project" value="UniProtKB-UniRule"/>
</dbReference>
<gene>
    <name evidence="8" type="primary">tdk</name>
    <name evidence="13" type="ORF">GZ78_00110</name>
</gene>
<reference evidence="13 14" key="1">
    <citation type="submission" date="2014-06" db="EMBL/GenBank/DDBJ databases">
        <title>Whole Genome Sequences of Three Symbiotic Endozoicomonas Bacteria.</title>
        <authorList>
            <person name="Neave M.J."/>
            <person name="Apprill A."/>
            <person name="Voolstra C.R."/>
        </authorList>
    </citation>
    <scope>NUCLEOTIDE SEQUENCE [LARGE SCALE GENOMIC DNA]</scope>
    <source>
        <strain evidence="13 14">DSM 25634</strain>
    </source>
</reference>
<sequence>MASLYFYFSSMDSGKSTYLLQAAHNYQSAGKRVLLLTPAIDDRFGKGKITSRIGLHKDALVLSKEDNLLEQIAREHKEQRLSCVMIDEAQFLTEDQVWQLSDVVDDLGLPVLCFGLRTDAFGQAFPASGVLLALADELCELKSICKKCEKKASMQVRLDADGKVVNSGSQVQIGGNDSYLSVCRKHYKELFGR</sequence>
<dbReference type="RefSeq" id="WP_034831775.1">
    <property type="nucleotide sequence ID" value="NZ_JOKH01000001.1"/>
</dbReference>
<comment type="caution">
    <text evidence="13">The sequence shown here is derived from an EMBL/GenBank/DDBJ whole genome shotgun (WGS) entry which is preliminary data.</text>
</comment>
<dbReference type="NCBIfam" id="NF003300">
    <property type="entry name" value="PRK04296.1-5"/>
    <property type="match status" value="1"/>
</dbReference>
<dbReference type="AlphaFoldDB" id="A0A081NJG4"/>
<evidence type="ECO:0000256" key="10">
    <source>
        <dbReference type="PIRSR" id="PIRSR035805-2"/>
    </source>
</evidence>
<dbReference type="Gene3D" id="3.40.50.300">
    <property type="entry name" value="P-loop containing nucleotide triphosphate hydrolases"/>
    <property type="match status" value="1"/>
</dbReference>
<dbReference type="SUPFAM" id="SSF52540">
    <property type="entry name" value="P-loop containing nucleoside triphosphate hydrolases"/>
    <property type="match status" value="1"/>
</dbReference>
<organism evidence="13 14">
    <name type="scientific">Endozoicomonas numazuensis</name>
    <dbReference type="NCBI Taxonomy" id="1137799"/>
    <lineage>
        <taxon>Bacteria</taxon>
        <taxon>Pseudomonadati</taxon>
        <taxon>Pseudomonadota</taxon>
        <taxon>Gammaproteobacteria</taxon>
        <taxon>Oceanospirillales</taxon>
        <taxon>Endozoicomonadaceae</taxon>
        <taxon>Endozoicomonas</taxon>
    </lineage>
</organism>
<comment type="subunit">
    <text evidence="8">Homotetramer.</text>
</comment>
<feature type="binding site" evidence="8">
    <location>
        <position position="186"/>
    </location>
    <ligand>
        <name>Zn(2+)</name>
        <dbReference type="ChEBI" id="CHEBI:29105"/>
    </ligand>
</feature>
<dbReference type="InterPro" id="IPR001267">
    <property type="entry name" value="Thymidine_kinase"/>
</dbReference>
<proteinExistence type="inferred from homology"/>
<keyword evidence="6 8" id="KW-0418">Kinase</keyword>
<dbReference type="InterPro" id="IPR020633">
    <property type="entry name" value="Thymidine_kinase_CS"/>
</dbReference>
<comment type="catalytic activity">
    <reaction evidence="8 11">
        <text>thymidine + ATP = dTMP + ADP + H(+)</text>
        <dbReference type="Rhea" id="RHEA:19129"/>
        <dbReference type="ChEBI" id="CHEBI:15378"/>
        <dbReference type="ChEBI" id="CHEBI:17748"/>
        <dbReference type="ChEBI" id="CHEBI:30616"/>
        <dbReference type="ChEBI" id="CHEBI:63528"/>
        <dbReference type="ChEBI" id="CHEBI:456216"/>
        <dbReference type="EC" id="2.7.1.21"/>
    </reaction>
</comment>
<evidence type="ECO:0000313" key="13">
    <source>
        <dbReference type="EMBL" id="KEQ18587.1"/>
    </source>
</evidence>
<dbReference type="InterPro" id="IPR027417">
    <property type="entry name" value="P-loop_NTPase"/>
</dbReference>
<comment type="subcellular location">
    <subcellularLocation>
        <location evidence="8">Cytoplasm</location>
    </subcellularLocation>
</comment>
<name>A0A081NJG4_9GAMM</name>
<evidence type="ECO:0000256" key="12">
    <source>
        <dbReference type="RuleBase" id="RU004165"/>
    </source>
</evidence>
<accession>A0A081NJG4</accession>
<evidence type="ECO:0000256" key="11">
    <source>
        <dbReference type="RuleBase" id="RU000544"/>
    </source>
</evidence>
<keyword evidence="7 8" id="KW-0067">ATP-binding</keyword>
<comment type="similarity">
    <text evidence="1 8 12">Belongs to the thymidine kinase family.</text>
</comment>
<dbReference type="eggNOG" id="COG1435">
    <property type="taxonomic scope" value="Bacteria"/>
</dbReference>
<keyword evidence="8" id="KW-0963">Cytoplasm</keyword>
<evidence type="ECO:0000256" key="9">
    <source>
        <dbReference type="PIRSR" id="PIRSR035805-1"/>
    </source>
</evidence>
<dbReference type="Proteomes" id="UP000028073">
    <property type="component" value="Unassembled WGS sequence"/>
</dbReference>
<evidence type="ECO:0000256" key="1">
    <source>
        <dbReference type="ARBA" id="ARBA00007587"/>
    </source>
</evidence>